<protein>
    <submittedName>
        <fullName evidence="2">Uncharacterized protein</fullName>
    </submittedName>
</protein>
<evidence type="ECO:0000256" key="1">
    <source>
        <dbReference type="SAM" id="SignalP"/>
    </source>
</evidence>
<organism evidence="2 3">
    <name type="scientific">Thelohanellus kitauei</name>
    <name type="common">Myxosporean</name>
    <dbReference type="NCBI Taxonomy" id="669202"/>
    <lineage>
        <taxon>Eukaryota</taxon>
        <taxon>Metazoa</taxon>
        <taxon>Cnidaria</taxon>
        <taxon>Myxozoa</taxon>
        <taxon>Myxosporea</taxon>
        <taxon>Bivalvulida</taxon>
        <taxon>Platysporina</taxon>
        <taxon>Myxobolidae</taxon>
        <taxon>Thelohanellus</taxon>
    </lineage>
</organism>
<dbReference type="EMBL" id="JWZT01004076">
    <property type="protein sequence ID" value="KII64852.1"/>
    <property type="molecule type" value="Genomic_DNA"/>
</dbReference>
<feature type="signal peptide" evidence="1">
    <location>
        <begin position="1"/>
        <end position="26"/>
    </location>
</feature>
<comment type="caution">
    <text evidence="2">The sequence shown here is derived from an EMBL/GenBank/DDBJ whole genome shotgun (WGS) entry which is preliminary data.</text>
</comment>
<accession>A0A0C2MT22</accession>
<keyword evidence="3" id="KW-1185">Reference proteome</keyword>
<proteinExistence type="predicted"/>
<reference evidence="2 3" key="1">
    <citation type="journal article" date="2014" name="Genome Biol. Evol.">
        <title>The genome of the myxosporean Thelohanellus kitauei shows adaptations to nutrient acquisition within its fish host.</title>
        <authorList>
            <person name="Yang Y."/>
            <person name="Xiong J."/>
            <person name="Zhou Z."/>
            <person name="Huo F."/>
            <person name="Miao W."/>
            <person name="Ran C."/>
            <person name="Liu Y."/>
            <person name="Zhang J."/>
            <person name="Feng J."/>
            <person name="Wang M."/>
            <person name="Wang M."/>
            <person name="Wang L."/>
            <person name="Yao B."/>
        </authorList>
    </citation>
    <scope>NUCLEOTIDE SEQUENCE [LARGE SCALE GENOMIC DNA]</scope>
    <source>
        <strain evidence="2">Wuqing</strain>
    </source>
</reference>
<feature type="chain" id="PRO_5002152524" evidence="1">
    <location>
        <begin position="27"/>
        <end position="122"/>
    </location>
</feature>
<evidence type="ECO:0000313" key="2">
    <source>
        <dbReference type="EMBL" id="KII64852.1"/>
    </source>
</evidence>
<gene>
    <name evidence="2" type="ORF">RF11_09261</name>
</gene>
<evidence type="ECO:0000313" key="3">
    <source>
        <dbReference type="Proteomes" id="UP000031668"/>
    </source>
</evidence>
<dbReference type="Proteomes" id="UP000031668">
    <property type="component" value="Unassembled WGS sequence"/>
</dbReference>
<sequence length="122" mass="14254">MMTNLKPRCVHFAIIAKMLLSVCVMGWDSAKNCKVTPNLISQTEFTIKLLVNAGWLPPEFTVFIEMLSLVMPKYIYYFLSHLWKIYYDQLSPLDECDFKASKFAKCINYSLFQLILKHSILF</sequence>
<dbReference type="AlphaFoldDB" id="A0A0C2MT22"/>
<name>A0A0C2MT22_THEKT</name>
<keyword evidence="1" id="KW-0732">Signal</keyword>